<keyword evidence="5 14" id="KW-1133">Transmembrane helix</keyword>
<feature type="transmembrane region" description="Helical" evidence="14">
    <location>
        <begin position="430"/>
        <end position="451"/>
    </location>
</feature>
<dbReference type="PROSITE" id="PS50262">
    <property type="entry name" value="G_PROTEIN_RECEP_F1_2"/>
    <property type="match status" value="1"/>
</dbReference>
<evidence type="ECO:0000256" key="12">
    <source>
        <dbReference type="ARBA" id="ARBA00023257"/>
    </source>
</evidence>
<feature type="domain" description="G-protein coupled receptors family 1 profile" evidence="16">
    <location>
        <begin position="47"/>
        <end position="479"/>
    </location>
</feature>
<dbReference type="PRINTS" id="PR00237">
    <property type="entry name" value="GPCRRHODOPSN"/>
</dbReference>
<keyword evidence="7 13" id="KW-0297">G-protein coupled receptor</keyword>
<evidence type="ECO:0000256" key="9">
    <source>
        <dbReference type="ARBA" id="ARBA00023170"/>
    </source>
</evidence>
<sequence>MNFSDTSPTPSGKLESPTSVPESGHPLWEAVLIVLLSGSLSLITVVGNLLVMVAFKVNRELRTVHNYFLLSLAGADLIIGSISMNLYTTYIVMGRWAMGNLACDLWLCLDYVASNASVMNLLIISLDRYFSVTRPLTYRAKRTPRKAAIMIGLAWLISFVLWAPAILFWQNLVGERMVPEGVCQIQFFSEPIITFGTAIAAFYLPVTIMAILYWKIYKETQKRAKDLPGLQGLGFRTNQPLGLPPTSSRAEASGNSNPCPPLALLADGVAFPQQACCFLGRGAKGAPLDQSSNSSWNTTEEEEGGNVSTDSLTSSEGEEQAFDVHAICPAAIVHLPMIDAVMHPLQRAQCCDAQVRVGRDWVAGKVMMGTPKQALAGDKRLQEAVGSPWTEQTQLKATRRILRRKRRHLFPKRKPFLAAKERKAARMLSAILLAFIITWTPYNIMVLVSTFCAGCIPESLWRLGYWLCYVNSTINPMCYALCNRSFRTTFRQLLQGRWWHGASGSRGER</sequence>
<dbReference type="Proteomes" id="UP000695026">
    <property type="component" value="Unplaced"/>
</dbReference>
<proteinExistence type="inferred from homology"/>
<keyword evidence="10" id="KW-0325">Glycoprotein</keyword>
<dbReference type="GO" id="GO:0007197">
    <property type="term" value="P:adenylate cyclase-inhibiting G protein-coupled acetylcholine receptor signaling pathway"/>
    <property type="evidence" value="ECO:0007669"/>
    <property type="project" value="TreeGrafter"/>
</dbReference>
<comment type="similarity">
    <text evidence="14">Belongs to the G-protein coupled receptor 1 family. Muscarinic acetylcholine receptor subfamily.</text>
</comment>
<dbReference type="Pfam" id="PF00001">
    <property type="entry name" value="7tm_1"/>
    <property type="match status" value="1"/>
</dbReference>
<keyword evidence="3" id="KW-0597">Phosphoprotein</keyword>
<evidence type="ECO:0000256" key="5">
    <source>
        <dbReference type="ARBA" id="ARBA00022989"/>
    </source>
</evidence>
<dbReference type="AlphaFoldDB" id="A0A9F5MYH6"/>
<dbReference type="KEGG" id="pbi:103053243"/>
<comment type="function">
    <text evidence="1">The muscarinic acetylcholine receptor mediates various cellular responses, including inhibition of adenylate cyclase, breakdown of phosphoinositides and modulation of potassium channels through the action of G proteins. Primary transducing effect is Pi turnover.</text>
</comment>
<dbReference type="Gene3D" id="1.20.1070.10">
    <property type="entry name" value="Rhodopsin 7-helix transmembrane proteins"/>
    <property type="match status" value="2"/>
</dbReference>
<keyword evidence="2 14" id="KW-1003">Cell membrane</keyword>
<evidence type="ECO:0000256" key="6">
    <source>
        <dbReference type="ARBA" id="ARBA00023018"/>
    </source>
</evidence>
<evidence type="ECO:0000313" key="17">
    <source>
        <dbReference type="Proteomes" id="UP000695026"/>
    </source>
</evidence>
<dbReference type="GO" id="GO:0007187">
    <property type="term" value="P:G protein-coupled receptor signaling pathway, coupled to cyclic nucleotide second messenger"/>
    <property type="evidence" value="ECO:0007669"/>
    <property type="project" value="TreeGrafter"/>
</dbReference>
<dbReference type="InterPro" id="IPR000276">
    <property type="entry name" value="GPCR_Rhodpsn"/>
</dbReference>
<comment type="subcellular location">
    <subcellularLocation>
        <location evidence="14">Cell membrane</location>
        <topology evidence="14">Multi-pass membrane protein</topology>
    </subcellularLocation>
    <subcellularLocation>
        <location evidence="14">Postsynaptic cell membrane</location>
        <topology evidence="14">Multi-pass membrane protein</topology>
    </subcellularLocation>
</comment>
<gene>
    <name evidence="18" type="primary">LOC103053243</name>
</gene>
<keyword evidence="11 13" id="KW-0807">Transducer</keyword>
<feature type="compositionally biased region" description="Polar residues" evidence="15">
    <location>
        <begin position="1"/>
        <end position="21"/>
    </location>
</feature>
<evidence type="ECO:0000259" key="16">
    <source>
        <dbReference type="PROSITE" id="PS50262"/>
    </source>
</evidence>
<evidence type="ECO:0000256" key="8">
    <source>
        <dbReference type="ARBA" id="ARBA00023136"/>
    </source>
</evidence>
<feature type="transmembrane region" description="Helical" evidence="14">
    <location>
        <begin position="30"/>
        <end position="55"/>
    </location>
</feature>
<keyword evidence="9 13" id="KW-0675">Receptor</keyword>
<evidence type="ECO:0000256" key="13">
    <source>
        <dbReference type="RuleBase" id="RU000688"/>
    </source>
</evidence>
<reference evidence="18" key="1">
    <citation type="submission" date="2025-08" db="UniProtKB">
        <authorList>
            <consortium name="RefSeq"/>
        </authorList>
    </citation>
    <scope>IDENTIFICATION</scope>
    <source>
        <tissue evidence="18">Liver</tissue>
    </source>
</reference>
<dbReference type="SUPFAM" id="SSF81321">
    <property type="entry name" value="Family A G protein-coupled receptor-like"/>
    <property type="match status" value="1"/>
</dbReference>
<dbReference type="OMA" id="PARECTG"/>
<dbReference type="GO" id="GO:0045211">
    <property type="term" value="C:postsynaptic membrane"/>
    <property type="evidence" value="ECO:0007669"/>
    <property type="project" value="UniProtKB-SubCell"/>
</dbReference>
<protein>
    <recommendedName>
        <fullName evidence="14">Muscarinic acetylcholine receptor</fullName>
    </recommendedName>
</protein>
<evidence type="ECO:0000256" key="11">
    <source>
        <dbReference type="ARBA" id="ARBA00023224"/>
    </source>
</evidence>
<feature type="transmembrane region" description="Helical" evidence="14">
    <location>
        <begin position="147"/>
        <end position="172"/>
    </location>
</feature>
<organism evidence="17 18">
    <name type="scientific">Python bivittatus</name>
    <name type="common">Burmese python</name>
    <name type="synonym">Python molurus bivittatus</name>
    <dbReference type="NCBI Taxonomy" id="176946"/>
    <lineage>
        <taxon>Eukaryota</taxon>
        <taxon>Metazoa</taxon>
        <taxon>Chordata</taxon>
        <taxon>Craniata</taxon>
        <taxon>Vertebrata</taxon>
        <taxon>Euteleostomi</taxon>
        <taxon>Lepidosauria</taxon>
        <taxon>Squamata</taxon>
        <taxon>Bifurcata</taxon>
        <taxon>Unidentata</taxon>
        <taxon>Episquamata</taxon>
        <taxon>Toxicofera</taxon>
        <taxon>Serpentes</taxon>
        <taxon>Henophidia</taxon>
        <taxon>Pythonidae</taxon>
        <taxon>Python</taxon>
    </lineage>
</organism>
<feature type="transmembrane region" description="Helical" evidence="14">
    <location>
        <begin position="463"/>
        <end position="482"/>
    </location>
</feature>
<feature type="region of interest" description="Disordered" evidence="15">
    <location>
        <begin position="1"/>
        <end position="22"/>
    </location>
</feature>
<dbReference type="InterPro" id="IPR000995">
    <property type="entry name" value="Musac_Ach_rcpt"/>
</dbReference>
<evidence type="ECO:0000256" key="3">
    <source>
        <dbReference type="ARBA" id="ARBA00022553"/>
    </source>
</evidence>
<keyword evidence="17" id="KW-1185">Reference proteome</keyword>
<name>A0A9F5MYH6_PYTBI</name>
<dbReference type="GeneID" id="103053243"/>
<dbReference type="PROSITE" id="PS00237">
    <property type="entry name" value="G_PROTEIN_RECEP_F1_1"/>
    <property type="match status" value="1"/>
</dbReference>
<dbReference type="PRINTS" id="PR00243">
    <property type="entry name" value="MUSCARINICR"/>
</dbReference>
<accession>A0A9F5MYH6</accession>
<keyword evidence="8 14" id="KW-0472">Membrane</keyword>
<keyword evidence="12 14" id="KW-0628">Postsynaptic cell membrane</keyword>
<keyword evidence="6 14" id="KW-0770">Synapse</keyword>
<evidence type="ECO:0000256" key="10">
    <source>
        <dbReference type="ARBA" id="ARBA00023180"/>
    </source>
</evidence>
<dbReference type="OrthoDB" id="10071887at2759"/>
<dbReference type="PANTHER" id="PTHR24247">
    <property type="entry name" value="5-HYDROXYTRYPTAMINE RECEPTOR"/>
    <property type="match status" value="1"/>
</dbReference>
<evidence type="ECO:0000313" key="18">
    <source>
        <dbReference type="RefSeq" id="XP_025029150.1"/>
    </source>
</evidence>
<dbReference type="FunFam" id="1.20.1070.10:FF:000047">
    <property type="entry name" value="Muscarinic acetylcholine receptor"/>
    <property type="match status" value="1"/>
</dbReference>
<dbReference type="RefSeq" id="XP_025029150.1">
    <property type="nucleotide sequence ID" value="XM_025173382.1"/>
</dbReference>
<evidence type="ECO:0000256" key="7">
    <source>
        <dbReference type="ARBA" id="ARBA00023040"/>
    </source>
</evidence>
<evidence type="ECO:0000256" key="14">
    <source>
        <dbReference type="RuleBase" id="RU361191"/>
    </source>
</evidence>
<feature type="transmembrane region" description="Helical" evidence="14">
    <location>
        <begin position="105"/>
        <end position="126"/>
    </location>
</feature>
<evidence type="ECO:0000256" key="1">
    <source>
        <dbReference type="ARBA" id="ARBA00003336"/>
    </source>
</evidence>
<feature type="transmembrane region" description="Helical" evidence="14">
    <location>
        <begin position="67"/>
        <end position="93"/>
    </location>
</feature>
<evidence type="ECO:0000256" key="15">
    <source>
        <dbReference type="SAM" id="MobiDB-lite"/>
    </source>
</evidence>
<keyword evidence="4 13" id="KW-0812">Transmembrane</keyword>
<dbReference type="InterPro" id="IPR017452">
    <property type="entry name" value="GPCR_Rhodpsn_7TM"/>
</dbReference>
<evidence type="ECO:0000256" key="4">
    <source>
        <dbReference type="ARBA" id="ARBA00022692"/>
    </source>
</evidence>
<evidence type="ECO:0000256" key="2">
    <source>
        <dbReference type="ARBA" id="ARBA00022475"/>
    </source>
</evidence>
<dbReference type="GO" id="GO:0016907">
    <property type="term" value="F:G protein-coupled acetylcholine receptor activity"/>
    <property type="evidence" value="ECO:0007669"/>
    <property type="project" value="UniProtKB-UniRule"/>
</dbReference>
<feature type="transmembrane region" description="Helical" evidence="14">
    <location>
        <begin position="192"/>
        <end position="214"/>
    </location>
</feature>
<dbReference type="PANTHER" id="PTHR24247:SF182">
    <property type="entry name" value="MUSCARINIC ACETYLCHOLINE RECEPTOR M1"/>
    <property type="match status" value="1"/>
</dbReference>
<feature type="region of interest" description="Disordered" evidence="15">
    <location>
        <begin position="285"/>
        <end position="316"/>
    </location>
</feature>
<dbReference type="GO" id="GO:0004993">
    <property type="term" value="F:G protein-coupled serotonin receptor activity"/>
    <property type="evidence" value="ECO:0007669"/>
    <property type="project" value="TreeGrafter"/>
</dbReference>
<dbReference type="GO" id="GO:0030425">
    <property type="term" value="C:dendrite"/>
    <property type="evidence" value="ECO:0007669"/>
    <property type="project" value="TreeGrafter"/>
</dbReference>